<gene>
    <name evidence="1" type="ORF">D917_08827</name>
</gene>
<comment type="caution">
    <text evidence="1">The sequence shown here is derived from an EMBL/GenBank/DDBJ whole genome shotgun (WGS) entry which is preliminary data.</text>
</comment>
<name>A0A1Y3EMM7_9BILA</name>
<reference evidence="1 2" key="1">
    <citation type="submission" date="2015-04" db="EMBL/GenBank/DDBJ databases">
        <title>Draft genome of the roundworm Trichinella nativa.</title>
        <authorList>
            <person name="Mitreva M."/>
        </authorList>
    </citation>
    <scope>NUCLEOTIDE SEQUENCE [LARGE SCALE GENOMIC DNA]</scope>
    <source>
        <strain evidence="1 2">ISS45</strain>
    </source>
</reference>
<accession>A0A1Y3EMM7</accession>
<organism evidence="1 2">
    <name type="scientific">Trichinella nativa</name>
    <dbReference type="NCBI Taxonomy" id="6335"/>
    <lineage>
        <taxon>Eukaryota</taxon>
        <taxon>Metazoa</taxon>
        <taxon>Ecdysozoa</taxon>
        <taxon>Nematoda</taxon>
        <taxon>Enoplea</taxon>
        <taxon>Dorylaimia</taxon>
        <taxon>Trichinellida</taxon>
        <taxon>Trichinellidae</taxon>
        <taxon>Trichinella</taxon>
    </lineage>
</organism>
<sequence length="83" mass="9446">MYSNFFSDTDYITIRDYAKSNQFLTLFTSDSKKHTMNLVSVSEVKNDQLKQHGEKSTHCSSVSLRFFISSLSAACKSSSYQVK</sequence>
<protein>
    <submittedName>
        <fullName evidence="1">Uncharacterized protein</fullName>
    </submittedName>
</protein>
<dbReference type="Proteomes" id="UP000243006">
    <property type="component" value="Unassembled WGS sequence"/>
</dbReference>
<proteinExistence type="predicted"/>
<dbReference type="AlphaFoldDB" id="A0A1Y3EMM7"/>
<dbReference type="EMBL" id="LVZM01011731">
    <property type="protein sequence ID" value="OUC44789.1"/>
    <property type="molecule type" value="Genomic_DNA"/>
</dbReference>
<evidence type="ECO:0000313" key="1">
    <source>
        <dbReference type="EMBL" id="OUC44789.1"/>
    </source>
</evidence>
<evidence type="ECO:0000313" key="2">
    <source>
        <dbReference type="Proteomes" id="UP000243006"/>
    </source>
</evidence>